<dbReference type="PROSITE" id="PS00933">
    <property type="entry name" value="FGGY_KINASES_1"/>
    <property type="match status" value="1"/>
</dbReference>
<dbReference type="InterPro" id="IPR018483">
    <property type="entry name" value="Carb_kinase_FGGY_CS"/>
</dbReference>
<dbReference type="GO" id="GO:0016773">
    <property type="term" value="F:phosphotransferase activity, alcohol group as acceptor"/>
    <property type="evidence" value="ECO:0007669"/>
    <property type="project" value="InterPro"/>
</dbReference>
<dbReference type="AlphaFoldDB" id="K1XI51"/>
<proteinExistence type="inferred from homology"/>
<name>K1XI51_9BACT</name>
<dbReference type="SUPFAM" id="SSF54373">
    <property type="entry name" value="FAD-linked reductases, C-terminal domain"/>
    <property type="match status" value="1"/>
</dbReference>
<evidence type="ECO:0000259" key="6">
    <source>
        <dbReference type="Pfam" id="PF03275"/>
    </source>
</evidence>
<evidence type="ECO:0000313" key="7">
    <source>
        <dbReference type="EMBL" id="EKD24797.1"/>
    </source>
</evidence>
<dbReference type="EMBL" id="AMFJ01036158">
    <property type="protein sequence ID" value="EKD24797.1"/>
    <property type="molecule type" value="Genomic_DNA"/>
</dbReference>
<protein>
    <recommendedName>
        <fullName evidence="6">UDP-galactopyranose mutase C-terminal domain-containing protein</fullName>
    </recommendedName>
</protein>
<comment type="cofactor">
    <cofactor evidence="1">
        <name>FAD</name>
        <dbReference type="ChEBI" id="CHEBI:57692"/>
    </cofactor>
</comment>
<evidence type="ECO:0000256" key="2">
    <source>
        <dbReference type="ARBA" id="ARBA00009321"/>
    </source>
</evidence>
<evidence type="ECO:0000256" key="4">
    <source>
        <dbReference type="ARBA" id="ARBA00022827"/>
    </source>
</evidence>
<dbReference type="Pfam" id="PF03275">
    <property type="entry name" value="GLF"/>
    <property type="match status" value="1"/>
</dbReference>
<dbReference type="GO" id="GO:0005829">
    <property type="term" value="C:cytosol"/>
    <property type="evidence" value="ECO:0007669"/>
    <property type="project" value="TreeGrafter"/>
</dbReference>
<gene>
    <name evidence="7" type="ORF">ACD_80C00151G0012</name>
</gene>
<keyword evidence="5" id="KW-0413">Isomerase</keyword>
<dbReference type="NCBIfam" id="TIGR00031">
    <property type="entry name" value="UDP-GALP_mutase"/>
    <property type="match status" value="1"/>
</dbReference>
<comment type="caution">
    <text evidence="7">The sequence shown here is derived from an EMBL/GenBank/DDBJ whole genome shotgun (WGS) entry which is preliminary data.</text>
</comment>
<dbReference type="PANTHER" id="PTHR21197">
    <property type="entry name" value="UDP-GALACTOPYRANOSE MUTASE"/>
    <property type="match status" value="1"/>
</dbReference>
<dbReference type="GO" id="GO:0050660">
    <property type="term" value="F:flavin adenine dinucleotide binding"/>
    <property type="evidence" value="ECO:0007669"/>
    <property type="project" value="TreeGrafter"/>
</dbReference>
<comment type="similarity">
    <text evidence="2">Belongs to the UDP-galactopyranose/dTDP-fucopyranose mutase family.</text>
</comment>
<dbReference type="SUPFAM" id="SSF51971">
    <property type="entry name" value="Nucleotide-binding domain"/>
    <property type="match status" value="1"/>
</dbReference>
<accession>K1XI51</accession>
<dbReference type="Gene3D" id="3.40.50.720">
    <property type="entry name" value="NAD(P)-binding Rossmann-like Domain"/>
    <property type="match status" value="3"/>
</dbReference>
<keyword evidence="4" id="KW-0274">FAD</keyword>
<keyword evidence="3" id="KW-0285">Flavoprotein</keyword>
<dbReference type="GO" id="GO:0005975">
    <property type="term" value="P:carbohydrate metabolic process"/>
    <property type="evidence" value="ECO:0007669"/>
    <property type="project" value="InterPro"/>
</dbReference>
<evidence type="ECO:0000256" key="5">
    <source>
        <dbReference type="ARBA" id="ARBA00023235"/>
    </source>
</evidence>
<dbReference type="Pfam" id="PF13450">
    <property type="entry name" value="NAD_binding_8"/>
    <property type="match status" value="1"/>
</dbReference>
<organism evidence="7">
    <name type="scientific">uncultured bacterium</name>
    <name type="common">gcode 4</name>
    <dbReference type="NCBI Taxonomy" id="1234023"/>
    <lineage>
        <taxon>Bacteria</taxon>
        <taxon>environmental samples</taxon>
    </lineage>
</organism>
<evidence type="ECO:0000256" key="3">
    <source>
        <dbReference type="ARBA" id="ARBA00022630"/>
    </source>
</evidence>
<dbReference type="InterPro" id="IPR015899">
    <property type="entry name" value="UDP-GalPyranose_mutase_C"/>
</dbReference>
<feature type="domain" description="UDP-galactopyranose mutase C-terminal" evidence="6">
    <location>
        <begin position="156"/>
        <end position="357"/>
    </location>
</feature>
<dbReference type="InterPro" id="IPR004379">
    <property type="entry name" value="UDP-GALP_mutase"/>
</dbReference>
<sequence length="373" mass="46113">MMKIKNLIVWAWPSWIVLAQRLAEKWEEVMIIEKRDHIWWNCYDYYDENWILIHKYWPHIFHTDSEDVWNYINNFSEFTNFQHKVLAFIDWNLIPVPFNLNSIYLSFSPKLAKTIEEALLKYFEYWTKVSINELREKAKKEQNKELGFVAEYIFEKVFKNYTIKQWWIAPEDINPDVLKRVPVLISRDNRYFPHNKFQWMPKNGYTKMFEKMLDNKNIKIVLNSDYKDIINDIEYEKMYFTWPIDEYFNYKYWKLDYKKTLYKLETYDKKDFQENIVINYPNDHEYTRITEFKKFYPNSSTYNIEKTVICKEIPWIGDIDAYPVEIKENLEILEKYKKEAAWLENIYFLWRLANYKYIDMDKTIKNALDFNLS</sequence>
<dbReference type="GO" id="GO:0008767">
    <property type="term" value="F:UDP-galactopyranose mutase activity"/>
    <property type="evidence" value="ECO:0007669"/>
    <property type="project" value="InterPro"/>
</dbReference>
<dbReference type="PANTHER" id="PTHR21197:SF0">
    <property type="entry name" value="UDP-GALACTOPYRANOSE MUTASE"/>
    <property type="match status" value="1"/>
</dbReference>
<evidence type="ECO:0000256" key="1">
    <source>
        <dbReference type="ARBA" id="ARBA00001974"/>
    </source>
</evidence>
<reference evidence="7" key="1">
    <citation type="journal article" date="2012" name="Science">
        <title>Fermentation, hydrogen, and sulfur metabolism in multiple uncultivated bacterial phyla.</title>
        <authorList>
            <person name="Wrighton K.C."/>
            <person name="Thomas B.C."/>
            <person name="Sharon I."/>
            <person name="Miller C.S."/>
            <person name="Castelle C.J."/>
            <person name="VerBerkmoes N.C."/>
            <person name="Wilkins M.J."/>
            <person name="Hettich R.L."/>
            <person name="Lipton M.S."/>
            <person name="Williams K.H."/>
            <person name="Long P.E."/>
            <person name="Banfield J.F."/>
        </authorList>
    </citation>
    <scope>NUCLEOTIDE SEQUENCE [LARGE SCALE GENOMIC DNA]</scope>
</reference>